<dbReference type="PANTHER" id="PTHR46889:SF4">
    <property type="entry name" value="TRANSPOSASE INSO FOR INSERTION SEQUENCE ELEMENT IS911B-RELATED"/>
    <property type="match status" value="1"/>
</dbReference>
<dbReference type="SUPFAM" id="SSF53098">
    <property type="entry name" value="Ribonuclease H-like"/>
    <property type="match status" value="1"/>
</dbReference>
<dbReference type="Pfam" id="PF00665">
    <property type="entry name" value="rve"/>
    <property type="match status" value="1"/>
</dbReference>
<dbReference type="InterPro" id="IPR025948">
    <property type="entry name" value="HTH-like_dom"/>
</dbReference>
<dbReference type="Gene3D" id="3.30.420.10">
    <property type="entry name" value="Ribonuclease H-like superfamily/Ribonuclease H"/>
    <property type="match status" value="1"/>
</dbReference>
<protein>
    <submittedName>
        <fullName evidence="2">Integrase</fullName>
    </submittedName>
</protein>
<sequence length="276" mass="31349">MSIRREWIEREGEVAVIRQCALAGVARSGVYARSMADVVSELDQILLALIDAEYTRHPFDGSRRMVVFLKTQGHAVNRKRVQRLMGILGLAGMAPGPATRQSHPEHQVYPYLLRGVEVTRPNQVWSTDITYIRLAHGFAYLVAIVDWYARRVPAWRLSNTLDAGFCVDCLEDALRAHERPEIFNTDQGAQFTSAAFTGVLLREEIAISMDGRGRAPDNIFVERLWRSVKYEDVYLKGYASMPELLLGLTEYFAFYNQECPHQSLGYLTPDTVYDRG</sequence>
<accession>A0ABN6GCH3</accession>
<dbReference type="NCBIfam" id="NF033516">
    <property type="entry name" value="transpos_IS3"/>
    <property type="match status" value="1"/>
</dbReference>
<proteinExistence type="predicted"/>
<dbReference type="InterPro" id="IPR050900">
    <property type="entry name" value="Transposase_IS3/IS150/IS904"/>
</dbReference>
<name>A0ABN6GCH3_9GAMM</name>
<organism evidence="2 3">
    <name type="scientific">Allochromatium tepidum</name>
    <dbReference type="NCBI Taxonomy" id="553982"/>
    <lineage>
        <taxon>Bacteria</taxon>
        <taxon>Pseudomonadati</taxon>
        <taxon>Pseudomonadota</taxon>
        <taxon>Gammaproteobacteria</taxon>
        <taxon>Chromatiales</taxon>
        <taxon>Chromatiaceae</taxon>
        <taxon>Allochromatium</taxon>
    </lineage>
</organism>
<dbReference type="InterPro" id="IPR001584">
    <property type="entry name" value="Integrase_cat-core"/>
</dbReference>
<feature type="domain" description="Integrase catalytic" evidence="1">
    <location>
        <begin position="117"/>
        <end position="276"/>
    </location>
</feature>
<evidence type="ECO:0000259" key="1">
    <source>
        <dbReference type="PROSITE" id="PS50994"/>
    </source>
</evidence>
<dbReference type="InterPro" id="IPR048020">
    <property type="entry name" value="Transpos_IS3"/>
</dbReference>
<dbReference type="InterPro" id="IPR012337">
    <property type="entry name" value="RNaseH-like_sf"/>
</dbReference>
<dbReference type="Proteomes" id="UP000680679">
    <property type="component" value="Chromosome"/>
</dbReference>
<reference evidence="2 3" key="1">
    <citation type="submission" date="2021-04" db="EMBL/GenBank/DDBJ databases">
        <title>Complete genome sequencing of Allochromatium tepidum strain NZ.</title>
        <authorList>
            <person name="Tsukatani Y."/>
            <person name="Mori H."/>
        </authorList>
    </citation>
    <scope>NUCLEOTIDE SEQUENCE [LARGE SCALE GENOMIC DNA]</scope>
    <source>
        <strain evidence="2 3">NZ</strain>
    </source>
</reference>
<dbReference type="EMBL" id="AP024563">
    <property type="protein sequence ID" value="BCU05870.1"/>
    <property type="molecule type" value="Genomic_DNA"/>
</dbReference>
<evidence type="ECO:0000313" key="2">
    <source>
        <dbReference type="EMBL" id="BCU05870.1"/>
    </source>
</evidence>
<keyword evidence="3" id="KW-1185">Reference proteome</keyword>
<dbReference type="PANTHER" id="PTHR46889">
    <property type="entry name" value="TRANSPOSASE INSF FOR INSERTION SEQUENCE IS3B-RELATED"/>
    <property type="match status" value="1"/>
</dbReference>
<dbReference type="InterPro" id="IPR036397">
    <property type="entry name" value="RNaseH_sf"/>
</dbReference>
<dbReference type="Pfam" id="PF13276">
    <property type="entry name" value="HTH_21"/>
    <property type="match status" value="1"/>
</dbReference>
<dbReference type="PROSITE" id="PS50994">
    <property type="entry name" value="INTEGRASE"/>
    <property type="match status" value="1"/>
</dbReference>
<gene>
    <name evidence="2" type="ORF">Atep_05470</name>
</gene>
<evidence type="ECO:0000313" key="3">
    <source>
        <dbReference type="Proteomes" id="UP000680679"/>
    </source>
</evidence>